<dbReference type="eggNOG" id="KOG1418">
    <property type="taxonomic scope" value="Eukaryota"/>
</dbReference>
<dbReference type="GO" id="GO:0005267">
    <property type="term" value="F:potassium channel activity"/>
    <property type="evidence" value="ECO:0007669"/>
    <property type="project" value="InterPro"/>
</dbReference>
<keyword evidence="7 8" id="KW-0407">Ion channel</keyword>
<feature type="transmembrane region" description="Helical" evidence="9">
    <location>
        <begin position="36"/>
        <end position="55"/>
    </location>
</feature>
<feature type="domain" description="Potassium channel" evidence="10">
    <location>
        <begin position="7"/>
        <end position="59"/>
    </location>
</feature>
<evidence type="ECO:0000256" key="4">
    <source>
        <dbReference type="ARBA" id="ARBA00022989"/>
    </source>
</evidence>
<feature type="non-terminal residue" evidence="11">
    <location>
        <position position="187"/>
    </location>
</feature>
<feature type="transmembrane region" description="Helical" evidence="9">
    <location>
        <begin position="118"/>
        <end position="134"/>
    </location>
</feature>
<evidence type="ECO:0000256" key="3">
    <source>
        <dbReference type="ARBA" id="ARBA00022692"/>
    </source>
</evidence>
<evidence type="ECO:0000256" key="8">
    <source>
        <dbReference type="RuleBase" id="RU003857"/>
    </source>
</evidence>
<dbReference type="InterPro" id="IPR003280">
    <property type="entry name" value="2pore_dom_K_chnl"/>
</dbReference>
<dbReference type="InterPro" id="IPR013099">
    <property type="entry name" value="K_chnl_dom"/>
</dbReference>
<keyword evidence="2 8" id="KW-0813">Transport</keyword>
<protein>
    <recommendedName>
        <fullName evidence="10">Potassium channel domain-containing protein</fullName>
    </recommendedName>
</protein>
<sequence>PIDWGSLAGTMHFCMTVLTTIGYGHISPSSEAGRMFCVVYGFFGVPLTIAFVSLLGEVMKGVHDRATVAALRRVSRWGPDNTRRAIGAIFIGLGSLLFIFIPAVVFSVGEGWSYVDSLYYTFITLSTIGFGDFVTGRQRGVQYHHAYQGFKGFWLYSGLAFVALIFFAMTQSVNEAGKRMEKRMETR</sequence>
<dbReference type="STRING" id="7739.C3Y8G2"/>
<dbReference type="PRINTS" id="PR01333">
    <property type="entry name" value="2POREKCHANEL"/>
</dbReference>
<dbReference type="InParanoid" id="C3Y8G2"/>
<dbReference type="SUPFAM" id="SSF81324">
    <property type="entry name" value="Voltage-gated potassium channels"/>
    <property type="match status" value="2"/>
</dbReference>
<feature type="transmembrane region" description="Helical" evidence="9">
    <location>
        <begin position="85"/>
        <end position="106"/>
    </location>
</feature>
<dbReference type="Gene3D" id="1.10.287.70">
    <property type="match status" value="1"/>
</dbReference>
<accession>C3Y8G2</accession>
<keyword evidence="3 8" id="KW-0812">Transmembrane</keyword>
<evidence type="ECO:0000259" key="10">
    <source>
        <dbReference type="Pfam" id="PF07885"/>
    </source>
</evidence>
<feature type="domain" description="Potassium channel" evidence="10">
    <location>
        <begin position="98"/>
        <end position="171"/>
    </location>
</feature>
<dbReference type="FunFam" id="1.10.287.70:FF:000474">
    <property type="entry name" value="Uncharacterized protein"/>
    <property type="match status" value="1"/>
</dbReference>
<dbReference type="PANTHER" id="PTHR11003">
    <property type="entry name" value="POTASSIUM CHANNEL, SUBFAMILY K"/>
    <property type="match status" value="1"/>
</dbReference>
<evidence type="ECO:0000256" key="1">
    <source>
        <dbReference type="ARBA" id="ARBA00004141"/>
    </source>
</evidence>
<evidence type="ECO:0000256" key="2">
    <source>
        <dbReference type="ARBA" id="ARBA00022448"/>
    </source>
</evidence>
<evidence type="ECO:0000256" key="5">
    <source>
        <dbReference type="ARBA" id="ARBA00023065"/>
    </source>
</evidence>
<dbReference type="EMBL" id="GG666491">
    <property type="protein sequence ID" value="EEN63399.1"/>
    <property type="molecule type" value="Genomic_DNA"/>
</dbReference>
<dbReference type="GO" id="GO:0016020">
    <property type="term" value="C:membrane"/>
    <property type="evidence" value="ECO:0007669"/>
    <property type="project" value="UniProtKB-SubCell"/>
</dbReference>
<comment type="similarity">
    <text evidence="8">Belongs to the two pore domain potassium channel (TC 1.A.1.8) family.</text>
</comment>
<evidence type="ECO:0000313" key="11">
    <source>
        <dbReference type="EMBL" id="EEN63399.1"/>
    </source>
</evidence>
<dbReference type="PANTHER" id="PTHR11003:SF338">
    <property type="entry name" value="PROTEIN CBG03693"/>
    <property type="match status" value="1"/>
</dbReference>
<reference evidence="11" key="1">
    <citation type="journal article" date="2008" name="Nature">
        <title>The amphioxus genome and the evolution of the chordate karyotype.</title>
        <authorList>
            <consortium name="US DOE Joint Genome Institute (JGI-PGF)"/>
            <person name="Putnam N.H."/>
            <person name="Butts T."/>
            <person name="Ferrier D.E.K."/>
            <person name="Furlong R.F."/>
            <person name="Hellsten U."/>
            <person name="Kawashima T."/>
            <person name="Robinson-Rechavi M."/>
            <person name="Shoguchi E."/>
            <person name="Terry A."/>
            <person name="Yu J.-K."/>
            <person name="Benito-Gutierrez E.L."/>
            <person name="Dubchak I."/>
            <person name="Garcia-Fernandez J."/>
            <person name="Gibson-Brown J.J."/>
            <person name="Grigoriev I.V."/>
            <person name="Horton A.C."/>
            <person name="de Jong P.J."/>
            <person name="Jurka J."/>
            <person name="Kapitonov V.V."/>
            <person name="Kohara Y."/>
            <person name="Kuroki Y."/>
            <person name="Lindquist E."/>
            <person name="Lucas S."/>
            <person name="Osoegawa K."/>
            <person name="Pennacchio L.A."/>
            <person name="Salamov A.A."/>
            <person name="Satou Y."/>
            <person name="Sauka-Spengler T."/>
            <person name="Schmutz J."/>
            <person name="Shin-I T."/>
            <person name="Toyoda A."/>
            <person name="Bronner-Fraser M."/>
            <person name="Fujiyama A."/>
            <person name="Holland L.Z."/>
            <person name="Holland P.W.H."/>
            <person name="Satoh N."/>
            <person name="Rokhsar D.S."/>
        </authorList>
    </citation>
    <scope>NUCLEOTIDE SEQUENCE [LARGE SCALE GENOMIC DNA]</scope>
    <source>
        <strain evidence="11">S238N-H82</strain>
        <tissue evidence="11">Testes</tissue>
    </source>
</reference>
<dbReference type="AlphaFoldDB" id="C3Y8G2"/>
<comment type="subcellular location">
    <subcellularLocation>
        <location evidence="1">Membrane</location>
        <topology evidence="1">Multi-pass membrane protein</topology>
    </subcellularLocation>
</comment>
<name>C3Y8G2_BRAFL</name>
<feature type="transmembrane region" description="Helical" evidence="9">
    <location>
        <begin position="6"/>
        <end position="24"/>
    </location>
</feature>
<proteinExistence type="inferred from homology"/>
<evidence type="ECO:0000256" key="6">
    <source>
        <dbReference type="ARBA" id="ARBA00023136"/>
    </source>
</evidence>
<organism>
    <name type="scientific">Branchiostoma floridae</name>
    <name type="common">Florida lancelet</name>
    <name type="synonym">Amphioxus</name>
    <dbReference type="NCBI Taxonomy" id="7739"/>
    <lineage>
        <taxon>Eukaryota</taxon>
        <taxon>Metazoa</taxon>
        <taxon>Chordata</taxon>
        <taxon>Cephalochordata</taxon>
        <taxon>Leptocardii</taxon>
        <taxon>Amphioxiformes</taxon>
        <taxon>Branchiostomatidae</taxon>
        <taxon>Branchiostoma</taxon>
    </lineage>
</organism>
<feature type="transmembrane region" description="Helical" evidence="9">
    <location>
        <begin position="154"/>
        <end position="174"/>
    </location>
</feature>
<feature type="non-terminal residue" evidence="11">
    <location>
        <position position="1"/>
    </location>
</feature>
<evidence type="ECO:0000256" key="7">
    <source>
        <dbReference type="ARBA" id="ARBA00023303"/>
    </source>
</evidence>
<dbReference type="Pfam" id="PF07885">
    <property type="entry name" value="Ion_trans_2"/>
    <property type="match status" value="2"/>
</dbReference>
<evidence type="ECO:0000256" key="9">
    <source>
        <dbReference type="SAM" id="Phobius"/>
    </source>
</evidence>
<gene>
    <name evidence="11" type="ORF">BRAFLDRAFT_205167</name>
</gene>
<keyword evidence="5 8" id="KW-0406">Ion transport</keyword>
<keyword evidence="4 9" id="KW-1133">Transmembrane helix</keyword>
<keyword evidence="6 9" id="KW-0472">Membrane</keyword>